<keyword evidence="7" id="KW-1185">Reference proteome</keyword>
<dbReference type="Proteomes" id="UP001199319">
    <property type="component" value="Unassembled WGS sequence"/>
</dbReference>
<dbReference type="GO" id="GO:0015833">
    <property type="term" value="P:peptide transport"/>
    <property type="evidence" value="ECO:0007669"/>
    <property type="project" value="TreeGrafter"/>
</dbReference>
<dbReference type="GO" id="GO:1904680">
    <property type="term" value="F:peptide transmembrane transporter activity"/>
    <property type="evidence" value="ECO:0007669"/>
    <property type="project" value="TreeGrafter"/>
</dbReference>
<evidence type="ECO:0000256" key="4">
    <source>
        <dbReference type="SAM" id="SignalP"/>
    </source>
</evidence>
<evidence type="ECO:0000313" key="7">
    <source>
        <dbReference type="Proteomes" id="UP001199319"/>
    </source>
</evidence>
<feature type="domain" description="Solute-binding protein family 5" evidence="5">
    <location>
        <begin position="288"/>
        <end position="663"/>
    </location>
</feature>
<sequence length="759" mass="83103">MKKATRILALVLCAVMCLGLFVGCGNKGKQNNDTPLVVGYSPFNSKFSPFFSETAYDQDVWVMTAISLLNGDRQGAIIMKGIEGETKAYNGTDYTYYGPADCEIVENTDGTVDYNFKLREDLKFSDGEPITIDDVIFSMYVLCDPTYDGNSTLFALPIEGMDAYRSGMDTLYNLMLAAGRDNTDFTNNKWTEEEQTAFWADVDQAGVKFVQAIMQYCIAQGANAEGDSVAACMANWGFELPADATEADAFNAIVAKYPSLAEAVDAEKPEGTTFTSLLNDYETKYTKGIETGTSAANISGIKKTGDYSMTVSLTQVDATAIYQLGVTIAPMHYYGEKAKYDYDNNKFGFDKGDLSHVREKTTTPLGAGPYKFMKFENGTVNFEANDSYYLGAPKTKYVNFLQTQEDDKLNGVVTGTVDITDPTFSTTAVDAIKAANKNDDVNGPAITTDTVDNLGYGYLGMSANTMNVNKEPGSDASKAYRKAFATVLAAYRTVAIESYYGERASVINYPISNTSWAAPQAADPGYKVAFSVDAQGKDIYTSDMTDEQKYEAALQAALGFFEAAGCKVENGKVVSNPEGGMDTANYAIEREALIPADGKGDRPSFMILTEASKALEKIGVHLIVTDLSDSTQLWDTIEADQADMWAAAWGATPDPDMYQIYFSGMDGKAVGGSNYMYDINDAELNQLILDARNSLDQSYRKTLYKSCLDIIVDWAVEVPVYQRQNAIIFSTERVNMNTVTPDITTFYGWLSEVEKIELN</sequence>
<dbReference type="InterPro" id="IPR039424">
    <property type="entry name" value="SBP_5"/>
</dbReference>
<dbReference type="AlphaFoldDB" id="A0AAE3ADA8"/>
<keyword evidence="3 4" id="KW-0732">Signal</keyword>
<evidence type="ECO:0000313" key="6">
    <source>
        <dbReference type="EMBL" id="MCC2130044.1"/>
    </source>
</evidence>
<evidence type="ECO:0000259" key="5">
    <source>
        <dbReference type="Pfam" id="PF00496"/>
    </source>
</evidence>
<dbReference type="InterPro" id="IPR000914">
    <property type="entry name" value="SBP_5_dom"/>
</dbReference>
<proteinExistence type="inferred from homology"/>
<dbReference type="SUPFAM" id="SSF53850">
    <property type="entry name" value="Periplasmic binding protein-like II"/>
    <property type="match status" value="1"/>
</dbReference>
<feature type="domain" description="Solute-binding protein family 5" evidence="5">
    <location>
        <begin position="108"/>
        <end position="155"/>
    </location>
</feature>
<evidence type="ECO:0000256" key="3">
    <source>
        <dbReference type="ARBA" id="ARBA00022729"/>
    </source>
</evidence>
<feature type="signal peptide" evidence="4">
    <location>
        <begin position="1"/>
        <end position="24"/>
    </location>
</feature>
<dbReference type="RefSeq" id="WP_302929275.1">
    <property type="nucleotide sequence ID" value="NZ_JAJEPW010000033.1"/>
</dbReference>
<feature type="chain" id="PRO_5042286888" evidence="4">
    <location>
        <begin position="25"/>
        <end position="759"/>
    </location>
</feature>
<organism evidence="6 7">
    <name type="scientific">Brotocaccenecus cirricatena</name>
    <dbReference type="NCBI Taxonomy" id="3064195"/>
    <lineage>
        <taxon>Bacteria</taxon>
        <taxon>Bacillati</taxon>
        <taxon>Bacillota</taxon>
        <taxon>Clostridia</taxon>
        <taxon>Eubacteriales</taxon>
        <taxon>Oscillospiraceae</taxon>
        <taxon>Brotocaccenecus</taxon>
    </lineage>
</organism>
<accession>A0AAE3ADA8</accession>
<comment type="similarity">
    <text evidence="1">Belongs to the bacterial solute-binding protein 5 family.</text>
</comment>
<evidence type="ECO:0000256" key="2">
    <source>
        <dbReference type="ARBA" id="ARBA00022448"/>
    </source>
</evidence>
<dbReference type="PANTHER" id="PTHR30290:SF9">
    <property type="entry name" value="OLIGOPEPTIDE-BINDING PROTEIN APPA"/>
    <property type="match status" value="1"/>
</dbReference>
<keyword evidence="2" id="KW-0813">Transport</keyword>
<name>A0AAE3ADA8_9FIRM</name>
<gene>
    <name evidence="6" type="ORF">LKD37_11055</name>
</gene>
<dbReference type="EMBL" id="JAJEPW010000033">
    <property type="protein sequence ID" value="MCC2130044.1"/>
    <property type="molecule type" value="Genomic_DNA"/>
</dbReference>
<dbReference type="Gene3D" id="3.10.105.10">
    <property type="entry name" value="Dipeptide-binding Protein, Domain 3"/>
    <property type="match status" value="1"/>
</dbReference>
<dbReference type="Gene3D" id="3.40.190.10">
    <property type="entry name" value="Periplasmic binding protein-like II"/>
    <property type="match status" value="2"/>
</dbReference>
<comment type="caution">
    <text evidence="6">The sequence shown here is derived from an EMBL/GenBank/DDBJ whole genome shotgun (WGS) entry which is preliminary data.</text>
</comment>
<reference evidence="6" key="1">
    <citation type="submission" date="2021-10" db="EMBL/GenBank/DDBJ databases">
        <title>Anaerobic single-cell dispensing facilitates the cultivation of human gut bacteria.</title>
        <authorList>
            <person name="Afrizal A."/>
        </authorList>
    </citation>
    <scope>NUCLEOTIDE SEQUENCE</scope>
    <source>
        <strain evidence="6">CLA-AA-H272</strain>
    </source>
</reference>
<evidence type="ECO:0000256" key="1">
    <source>
        <dbReference type="ARBA" id="ARBA00005695"/>
    </source>
</evidence>
<dbReference type="PANTHER" id="PTHR30290">
    <property type="entry name" value="PERIPLASMIC BINDING COMPONENT OF ABC TRANSPORTER"/>
    <property type="match status" value="1"/>
</dbReference>
<dbReference type="Pfam" id="PF00496">
    <property type="entry name" value="SBP_bac_5"/>
    <property type="match status" value="2"/>
</dbReference>
<protein>
    <submittedName>
        <fullName evidence="6">ABC transporter substrate-binding protein</fullName>
    </submittedName>
</protein>
<dbReference type="PROSITE" id="PS51257">
    <property type="entry name" value="PROKAR_LIPOPROTEIN"/>
    <property type="match status" value="1"/>
</dbReference>